<feature type="signal peptide" evidence="7">
    <location>
        <begin position="1"/>
        <end position="37"/>
    </location>
</feature>
<sequence length="1330" mass="131770">MYTHLLSLLPVGRRLRRAISTALGAVLLLGNALTSHAQAPAEAASIIGLGTATQPVAPGNLFFPAGASVGDQGLVFFFTQNNGGGANPAAFPVKIVGVTPGQKLVGIDSRPSNGLVYGLGYDPSKTTANAQLYTVNISSGAVTPVGTAIDLLLGPIGPLGQNIGFDFNPVADLIRVVSSNRANYSLDPNTGSVVLKGGDLTYSTGTLTPGVTTAAYTNSTVGATSTTLYDIDKLNGSILTIQSPPNAGTLTRTQPQLLLDGIDNLSSSLGYGLDIANNSTTGLLIQVEFPRSTTTFPNPTGLSATNLFDVNLESGVVSNKRTLIPAGSSSGFNVFDLAVPITPPVCNAPTSPAAGSITSTSASVSFTASASATNYTVSVTPAGGTASTQTVTSSPVALTGLTPGTNYMVSIVSNCFNGALTSGAVSTTFTTLGAPACDAPTALSASSVTSNSATVSFTGSSSATGYTVTTSPATTTQTLAAGATSVNFSGLTPGTAYTVSIMSNCAGAATSSAATTSFTTTAAPNPTPTITSLSPNSATAGDAGFTLTVNGTGFVSGSTVSFNGSTRTTTFVSATQVTAAIPATDIATAGSYNVTVTNPAPGGGTSAPATFMVNPAVINNPVPAITSLSPASVTAGAAAQTLTVTGSNFLASSVVTFNSTARTTTFVSATQLTIGLTIADQATPGTYNVTVTNPAPGGGTSAPATFTVNAVPAPAPTLAVTQGTTSFPNNGTAYNFGNQLVGTTSTAVAFTLTNSSPDALSISSITTTGNFAVSGTAPTTVAAGSSATVSVTFTPTAAGTRAGTLVINSNATNAAAYTVNLTGNGVVAAPNPLIAVSQGSTTISNGGSFSGFASTTQGSTSAPVTFTITNGSSTDNLTLGTFALTGPFALSGTAPTTVAPNGTATFSLTFAPTSTGANSGTLSIPNNSQANNPYVINLSGQGTAPALTDLVVSDTRNVSGSYNNVTITSTGVATLNGALTVNGTFTVQTGGSLVQACQPINGPGSFVLQAGANLVICDPAGIAATGPVGAVQVTGTRTFSPDASYGYNGIIAQVTGPGLPSRVLNLVVGNITGVSLSQAVSVTQVLRLELGNLATNGQSLTLLSSAAGTALVDNRGGAVVGTAAVQRYIEGSKNAGLGYRHYSSPVSGSTVADLATAGFAPVVNPAYNTIGNTVRPFPNVYAYEQARVAPGTPAPLPTPFPEFDKGFFSPASTGDPLEVTRGYAVNLAAQATVDFVGPLTNGAVSTGDLARSGQPEGGWHLRGNPYPAPLDWTKVGKAGVEDAVYVFKSTGQYSGAYAAYVNGVSTNGGSSILPLAQGFLVRTAPGRPAA</sequence>
<dbReference type="SUPFAM" id="SSF81296">
    <property type="entry name" value="E set domains"/>
    <property type="match status" value="2"/>
</dbReference>
<dbReference type="SMART" id="SM00060">
    <property type="entry name" value="FN3"/>
    <property type="match status" value="2"/>
</dbReference>
<accession>A0ABW2UAK4</accession>
<dbReference type="InterPro" id="IPR003961">
    <property type="entry name" value="FN3_dom"/>
</dbReference>
<gene>
    <name evidence="9" type="ORF">ACFQT0_22745</name>
</gene>
<dbReference type="InterPro" id="IPR013783">
    <property type="entry name" value="Ig-like_fold"/>
</dbReference>
<evidence type="ECO:0000256" key="5">
    <source>
        <dbReference type="ARBA" id="ARBA00023069"/>
    </source>
</evidence>
<comment type="subcellular location">
    <subcellularLocation>
        <location evidence="1">Cell projection</location>
        <location evidence="1">Cilium</location>
    </subcellularLocation>
    <subcellularLocation>
        <location evidence="2">Cytoplasm</location>
    </subcellularLocation>
</comment>
<evidence type="ECO:0000256" key="1">
    <source>
        <dbReference type="ARBA" id="ARBA00004138"/>
    </source>
</evidence>
<dbReference type="InterPro" id="IPR036116">
    <property type="entry name" value="FN3_sf"/>
</dbReference>
<feature type="chain" id="PRO_5045850682" evidence="7">
    <location>
        <begin position="38"/>
        <end position="1330"/>
    </location>
</feature>
<keyword evidence="10" id="KW-1185">Reference proteome</keyword>
<evidence type="ECO:0000259" key="8">
    <source>
        <dbReference type="PROSITE" id="PS50853"/>
    </source>
</evidence>
<dbReference type="CDD" id="cd00102">
    <property type="entry name" value="IPT"/>
    <property type="match status" value="1"/>
</dbReference>
<evidence type="ECO:0000313" key="10">
    <source>
        <dbReference type="Proteomes" id="UP001596513"/>
    </source>
</evidence>
<dbReference type="EMBL" id="JBHTEK010000001">
    <property type="protein sequence ID" value="MFC7669867.1"/>
    <property type="molecule type" value="Genomic_DNA"/>
</dbReference>
<reference evidence="10" key="1">
    <citation type="journal article" date="2019" name="Int. J. Syst. Evol. Microbiol.">
        <title>The Global Catalogue of Microorganisms (GCM) 10K type strain sequencing project: providing services to taxonomists for standard genome sequencing and annotation.</title>
        <authorList>
            <consortium name="The Broad Institute Genomics Platform"/>
            <consortium name="The Broad Institute Genome Sequencing Center for Infectious Disease"/>
            <person name="Wu L."/>
            <person name="Ma J."/>
        </authorList>
    </citation>
    <scope>NUCLEOTIDE SEQUENCE [LARGE SCALE GENOMIC DNA]</scope>
    <source>
        <strain evidence="10">JCM 19635</strain>
    </source>
</reference>
<evidence type="ECO:0000256" key="3">
    <source>
        <dbReference type="ARBA" id="ARBA00022490"/>
    </source>
</evidence>
<dbReference type="InterPro" id="IPR014756">
    <property type="entry name" value="Ig_E-set"/>
</dbReference>
<dbReference type="RefSeq" id="WP_380205339.1">
    <property type="nucleotide sequence ID" value="NZ_JBHTEK010000001.1"/>
</dbReference>
<dbReference type="Gene3D" id="2.60.40.10">
    <property type="entry name" value="Immunoglobulins"/>
    <property type="match status" value="6"/>
</dbReference>
<dbReference type="PANTHER" id="PTHR46708:SF2">
    <property type="entry name" value="FIBRONECTIN TYPE-III DOMAIN-CONTAINING PROTEIN"/>
    <property type="match status" value="1"/>
</dbReference>
<evidence type="ECO:0000256" key="2">
    <source>
        <dbReference type="ARBA" id="ARBA00004496"/>
    </source>
</evidence>
<dbReference type="InterPro" id="IPR053879">
    <property type="entry name" value="HYDIN_VesB_CFA65-like_Ig"/>
</dbReference>
<proteinExistence type="predicted"/>
<dbReference type="NCBIfam" id="NF012200">
    <property type="entry name" value="choice_anch_D"/>
    <property type="match status" value="2"/>
</dbReference>
<evidence type="ECO:0000256" key="6">
    <source>
        <dbReference type="ARBA" id="ARBA00023273"/>
    </source>
</evidence>
<dbReference type="SUPFAM" id="SSF49265">
    <property type="entry name" value="Fibronectin type III"/>
    <property type="match status" value="1"/>
</dbReference>
<comment type="caution">
    <text evidence="9">The sequence shown here is derived from an EMBL/GenBank/DDBJ whole genome shotgun (WGS) entry which is preliminary data.</text>
</comment>
<dbReference type="Pfam" id="PF22544">
    <property type="entry name" value="HYDIN_VesB_CFA65-like_Ig"/>
    <property type="match status" value="1"/>
</dbReference>
<keyword evidence="5" id="KW-0969">Cilium</keyword>
<protein>
    <submittedName>
        <fullName evidence="9">DUF4394 domain-containing protein</fullName>
    </submittedName>
</protein>
<dbReference type="CDD" id="cd00063">
    <property type="entry name" value="FN3"/>
    <property type="match status" value="2"/>
</dbReference>
<dbReference type="InterPro" id="IPR050991">
    <property type="entry name" value="ECM_Regulatory_Proteins"/>
</dbReference>
<dbReference type="Proteomes" id="UP001596513">
    <property type="component" value="Unassembled WGS sequence"/>
</dbReference>
<organism evidence="9 10">
    <name type="scientific">Hymenobacter humi</name>
    <dbReference type="NCBI Taxonomy" id="1411620"/>
    <lineage>
        <taxon>Bacteria</taxon>
        <taxon>Pseudomonadati</taxon>
        <taxon>Bacteroidota</taxon>
        <taxon>Cytophagia</taxon>
        <taxon>Cytophagales</taxon>
        <taxon>Hymenobacteraceae</taxon>
        <taxon>Hymenobacter</taxon>
    </lineage>
</organism>
<keyword evidence="6" id="KW-0966">Cell projection</keyword>
<evidence type="ECO:0000256" key="7">
    <source>
        <dbReference type="SAM" id="SignalP"/>
    </source>
</evidence>
<dbReference type="PROSITE" id="PS50853">
    <property type="entry name" value="FN3"/>
    <property type="match status" value="2"/>
</dbReference>
<dbReference type="Pfam" id="PF00041">
    <property type="entry name" value="fn3"/>
    <property type="match status" value="2"/>
</dbReference>
<keyword evidence="7" id="KW-0732">Signal</keyword>
<feature type="domain" description="Fibronectin type-III" evidence="8">
    <location>
        <begin position="348"/>
        <end position="434"/>
    </location>
</feature>
<dbReference type="PANTHER" id="PTHR46708">
    <property type="entry name" value="TENASCIN"/>
    <property type="match status" value="1"/>
</dbReference>
<dbReference type="Pfam" id="PF14339">
    <property type="entry name" value="DUF4394"/>
    <property type="match status" value="1"/>
</dbReference>
<dbReference type="InterPro" id="IPR025507">
    <property type="entry name" value="DUF4394"/>
</dbReference>
<keyword evidence="4" id="KW-0677">Repeat</keyword>
<evidence type="ECO:0000256" key="4">
    <source>
        <dbReference type="ARBA" id="ARBA00022737"/>
    </source>
</evidence>
<name>A0ABW2UAK4_9BACT</name>
<feature type="domain" description="Fibronectin type-III" evidence="8">
    <location>
        <begin position="439"/>
        <end position="524"/>
    </location>
</feature>
<keyword evidence="3" id="KW-0963">Cytoplasm</keyword>
<evidence type="ECO:0000313" key="9">
    <source>
        <dbReference type="EMBL" id="MFC7669867.1"/>
    </source>
</evidence>